<keyword evidence="1" id="KW-0732">Signal</keyword>
<evidence type="ECO:0000313" key="4">
    <source>
        <dbReference type="Proteomes" id="UP001141933"/>
    </source>
</evidence>
<dbReference type="Gene3D" id="3.60.21.10">
    <property type="match status" value="1"/>
</dbReference>
<protein>
    <submittedName>
        <fullName evidence="3">Metallophosphoesterase family protein</fullName>
    </submittedName>
</protein>
<feature type="signal peptide" evidence="1">
    <location>
        <begin position="1"/>
        <end position="20"/>
    </location>
</feature>
<comment type="caution">
    <text evidence="3">The sequence shown here is derived from an EMBL/GenBank/DDBJ whole genome shotgun (WGS) entry which is preliminary data.</text>
</comment>
<name>A0ABT4PJS7_9BACT</name>
<reference evidence="3" key="1">
    <citation type="submission" date="2022-12" db="EMBL/GenBank/DDBJ databases">
        <title>Phocaeicola acetigenes sp. nov., isolated feces from a healthy human.</title>
        <authorList>
            <person name="Do H."/>
            <person name="Ha Y.B."/>
            <person name="Kim J.-S."/>
            <person name="Suh M.K."/>
            <person name="Kim H.S."/>
            <person name="Lee J.-S."/>
        </authorList>
    </citation>
    <scope>NUCLEOTIDE SEQUENCE</scope>
    <source>
        <strain evidence="3">KGMB11183</strain>
    </source>
</reference>
<dbReference type="CDD" id="cd07383">
    <property type="entry name" value="MPP_Dcr2"/>
    <property type="match status" value="1"/>
</dbReference>
<dbReference type="PANTHER" id="PTHR32440">
    <property type="entry name" value="PHOSPHATASE DCR2-RELATED-RELATED"/>
    <property type="match status" value="1"/>
</dbReference>
<dbReference type="RefSeq" id="WP_269878635.1">
    <property type="nucleotide sequence ID" value="NZ_JAPZVM010000011.1"/>
</dbReference>
<gene>
    <name evidence="3" type="ORF">O6P32_11435</name>
</gene>
<dbReference type="PIRSF" id="PIRSF030250">
    <property type="entry name" value="Ptase_At2g46880"/>
    <property type="match status" value="1"/>
</dbReference>
<dbReference type="InterPro" id="IPR011230">
    <property type="entry name" value="PAP14/16/28/29"/>
</dbReference>
<organism evidence="3 4">
    <name type="scientific">Phocaeicola acetigenes</name>
    <dbReference type="NCBI Taxonomy" id="3016083"/>
    <lineage>
        <taxon>Bacteria</taxon>
        <taxon>Pseudomonadati</taxon>
        <taxon>Bacteroidota</taxon>
        <taxon>Bacteroidia</taxon>
        <taxon>Bacteroidales</taxon>
        <taxon>Bacteroidaceae</taxon>
        <taxon>Phocaeicola</taxon>
    </lineage>
</organism>
<dbReference type="SUPFAM" id="SSF56300">
    <property type="entry name" value="Metallo-dependent phosphatases"/>
    <property type="match status" value="1"/>
</dbReference>
<dbReference type="EMBL" id="JAPZVM010000011">
    <property type="protein sequence ID" value="MCZ8373309.1"/>
    <property type="molecule type" value="Genomic_DNA"/>
</dbReference>
<feature type="domain" description="Calcineurin-like phosphoesterase" evidence="2">
    <location>
        <begin position="33"/>
        <end position="264"/>
    </location>
</feature>
<keyword evidence="4" id="KW-1185">Reference proteome</keyword>
<accession>A0ABT4PJS7</accession>
<dbReference type="InterPro" id="IPR029052">
    <property type="entry name" value="Metallo-depent_PP-like"/>
</dbReference>
<dbReference type="Proteomes" id="UP001141933">
    <property type="component" value="Unassembled WGS sequence"/>
</dbReference>
<dbReference type="Pfam" id="PF00149">
    <property type="entry name" value="Metallophos"/>
    <property type="match status" value="1"/>
</dbReference>
<feature type="chain" id="PRO_5045092897" evidence="1">
    <location>
        <begin position="21"/>
        <end position="330"/>
    </location>
</feature>
<evidence type="ECO:0000259" key="2">
    <source>
        <dbReference type="Pfam" id="PF00149"/>
    </source>
</evidence>
<sequence>MKNFLFTAILLLCVAMGSNAQTNTLKFNKDGKFKIVQFTDLHIKWQDTRSDIAFTCIKNTLEAEKPDLVVLTGDIIYSAPADKNFRHVMEFISQYKIPFALAFGNHDREQGLSNAELLKIAREFPYCVASDVENLTGDGNYTLEVKGGNDDKNKMILYFIDSNRGSLLEEQGVGGYDYIHLDQVNWYVKTSRTYTKQNGGTPLPALAFFHIPLPEYNLAAQNENTTLYGIRREKACSPELNSGLFAAMKEQGDIMGVFVGHDHDNDYAVNWYNILLAYGRFTGGPTEYIHIPNGARVIELTEGKRIIDTYIRLTNGSIEQRTSFPADYVK</sequence>
<dbReference type="PANTHER" id="PTHR32440:SF11">
    <property type="entry name" value="METALLOPHOSPHOESTERASE DOMAIN-CONTAINING PROTEIN"/>
    <property type="match status" value="1"/>
</dbReference>
<evidence type="ECO:0000256" key="1">
    <source>
        <dbReference type="SAM" id="SignalP"/>
    </source>
</evidence>
<evidence type="ECO:0000313" key="3">
    <source>
        <dbReference type="EMBL" id="MCZ8373309.1"/>
    </source>
</evidence>
<proteinExistence type="predicted"/>
<dbReference type="InterPro" id="IPR004843">
    <property type="entry name" value="Calcineurin-like_PHP"/>
</dbReference>